<name>A0A9J7EMT0_SPOLT</name>
<reference evidence="2" key="1">
    <citation type="submission" date="2025-08" db="UniProtKB">
        <authorList>
            <consortium name="RefSeq"/>
        </authorList>
    </citation>
    <scope>IDENTIFICATION</scope>
    <source>
        <strain evidence="2">Ishihara</strain>
        <tissue evidence="2">Whole body</tissue>
    </source>
</reference>
<dbReference type="Proteomes" id="UP000301870">
    <property type="component" value="Chromosome 3"/>
</dbReference>
<dbReference type="CDD" id="cd20235">
    <property type="entry name" value="PFM_spherulin-2a-like"/>
    <property type="match status" value="1"/>
</dbReference>
<keyword evidence="1" id="KW-1185">Reference proteome</keyword>
<protein>
    <submittedName>
        <fullName evidence="2">Spherulin-2A-like isoform X1</fullName>
    </submittedName>
</protein>
<dbReference type="OrthoDB" id="7405779at2759"/>
<dbReference type="SUPFAM" id="SSF56973">
    <property type="entry name" value="Aerolisin/ETX pore-forming domain"/>
    <property type="match status" value="1"/>
</dbReference>
<dbReference type="AlphaFoldDB" id="A0A9J7EMT0"/>
<organism evidence="1 2">
    <name type="scientific">Spodoptera litura</name>
    <name type="common">Asian cotton leafworm</name>
    <dbReference type="NCBI Taxonomy" id="69820"/>
    <lineage>
        <taxon>Eukaryota</taxon>
        <taxon>Metazoa</taxon>
        <taxon>Ecdysozoa</taxon>
        <taxon>Arthropoda</taxon>
        <taxon>Hexapoda</taxon>
        <taxon>Insecta</taxon>
        <taxon>Pterygota</taxon>
        <taxon>Neoptera</taxon>
        <taxon>Endopterygota</taxon>
        <taxon>Lepidoptera</taxon>
        <taxon>Glossata</taxon>
        <taxon>Ditrysia</taxon>
        <taxon>Noctuoidea</taxon>
        <taxon>Noctuidae</taxon>
        <taxon>Amphipyrinae</taxon>
        <taxon>Spodoptera</taxon>
    </lineage>
</organism>
<accession>A0A9J7EMT0</accession>
<dbReference type="KEGG" id="sliu:111361261"/>
<dbReference type="GeneID" id="111361261"/>
<sequence>MMLTWGSSTLGDGLVLPLVLQVYLSYGVCLPSGQPIYSDNMTAATAIVLLLLPILTLANIEIDVTASDEAGQQNIIAIGTNEAIISDLEVQTFQLTDENLKNAVKNHFGVKPDDVFVKSPTPWGDLYVLNEWEQVSRILRPVESKVLSVDFKPFLVFSQSFNNTSTKPAVFKAHISQNVEDTVSSVWEKYCEISASKDIKYGFDIKAMGVSGNAAFSYNSKWGESVLKFERVTVGSQTGLDIYLNAGQSVIADLVATRGIMKIQVNYVASLTGTVAVNYADTFKGHHFWSVDVNRVLQAGGLNRTVWSTELIEFAFYVKSRVDLRDVDTNETLMTLSLNVF</sequence>
<evidence type="ECO:0000313" key="1">
    <source>
        <dbReference type="Proteomes" id="UP000301870"/>
    </source>
</evidence>
<proteinExistence type="predicted"/>
<dbReference type="Gene3D" id="2.170.15.10">
    <property type="entry name" value="Proaerolysin, chain A, domain 3"/>
    <property type="match status" value="1"/>
</dbReference>
<evidence type="ECO:0000313" key="2">
    <source>
        <dbReference type="RefSeq" id="XP_022833401.1"/>
    </source>
</evidence>
<gene>
    <name evidence="2" type="primary">LOC111361261</name>
</gene>
<dbReference type="RefSeq" id="XP_022833401.1">
    <property type="nucleotide sequence ID" value="XM_022977633.1"/>
</dbReference>